<protein>
    <submittedName>
        <fullName evidence="2">Shieldin complex subunit 3</fullName>
    </submittedName>
</protein>
<feature type="region of interest" description="Disordered" evidence="1">
    <location>
        <begin position="81"/>
        <end position="100"/>
    </location>
</feature>
<dbReference type="AlphaFoldDB" id="A0AA47P606"/>
<feature type="region of interest" description="Disordered" evidence="1">
    <location>
        <begin position="54"/>
        <end position="74"/>
    </location>
</feature>
<evidence type="ECO:0000313" key="3">
    <source>
        <dbReference type="Proteomes" id="UP001174136"/>
    </source>
</evidence>
<feature type="compositionally biased region" description="Polar residues" evidence="1">
    <location>
        <begin position="81"/>
        <end position="95"/>
    </location>
</feature>
<comment type="caution">
    <text evidence="2">The sequence shown here is derived from an EMBL/GenBank/DDBJ whole genome shotgun (WGS) entry which is preliminary data.</text>
</comment>
<dbReference type="CDD" id="cd22293">
    <property type="entry name" value="RBD_SHLD3_N"/>
    <property type="match status" value="1"/>
</dbReference>
<accession>A0AA47P606</accession>
<evidence type="ECO:0000313" key="2">
    <source>
        <dbReference type="EMBL" id="KAK0149525.1"/>
    </source>
</evidence>
<name>A0AA47P606_MERPO</name>
<dbReference type="InterPro" id="IPR039996">
    <property type="entry name" value="Shieldin_RINN1"/>
</dbReference>
<dbReference type="EMBL" id="JAOPHQ010001740">
    <property type="protein sequence ID" value="KAK0149525.1"/>
    <property type="molecule type" value="Genomic_DNA"/>
</dbReference>
<keyword evidence="3" id="KW-1185">Reference proteome</keyword>
<evidence type="ECO:0000256" key="1">
    <source>
        <dbReference type="SAM" id="MobiDB-lite"/>
    </source>
</evidence>
<proteinExistence type="predicted"/>
<feature type="region of interest" description="Disordered" evidence="1">
    <location>
        <begin position="150"/>
        <end position="220"/>
    </location>
</feature>
<feature type="compositionally biased region" description="Polar residues" evidence="1">
    <location>
        <begin position="150"/>
        <end position="160"/>
    </location>
</feature>
<reference evidence="2" key="1">
    <citation type="journal article" date="2023" name="Front. Mar. Sci.">
        <title>A new Merluccius polli reference genome to investigate the effects of global change in West African waters.</title>
        <authorList>
            <person name="Mateo J.L."/>
            <person name="Blanco-Fernandez C."/>
            <person name="Garcia-Vazquez E."/>
            <person name="Machado-Schiaffino G."/>
        </authorList>
    </citation>
    <scope>NUCLEOTIDE SEQUENCE</scope>
    <source>
        <strain evidence="2">C29</strain>
        <tissue evidence="2">Fin</tissue>
    </source>
</reference>
<dbReference type="Proteomes" id="UP001174136">
    <property type="component" value="Unassembled WGS sequence"/>
</dbReference>
<sequence>MEDVVLHYKPADAGQLSSLVWRTETALEPFPCRVLPTFTPWFPSTSDRWLPIRPSKPAPPAHVVTQKTQEDDQTLRYSKHLTSAQGSGDPTSNFKSDAKADTTAHPEYNYKQDIPSLILVNRQHETNPLQKPTYAVVITNARSDNQSILSCSNVTQSTRPPQGAQGKSKDSLYIPKPPHTPLPPLVPVGKPSPPNNTSPDAARLSPEKQTPRHVSGTHIRDGGVKRSWSVVAHSGLPLQSTPSLSVRFHKMVTKHGLHLRQRARWLIGQHNWVSSGDMEQVWWQLNRSIKSSSLPTCNANIQREQRQIWVFCDVLCSEHVGKHLKQELALSGPITLSVPKLGDILTL</sequence>
<dbReference type="GO" id="GO:0045830">
    <property type="term" value="P:positive regulation of isotype switching"/>
    <property type="evidence" value="ECO:0007669"/>
    <property type="project" value="TreeGrafter"/>
</dbReference>
<dbReference type="PANTHER" id="PTHR41404:SF1">
    <property type="entry name" value="SHIELDIN COMPLEX SUBUNIT 3"/>
    <property type="match status" value="1"/>
</dbReference>
<gene>
    <name evidence="2" type="primary">SHLD3</name>
    <name evidence="2" type="ORF">N1851_009723</name>
</gene>
<feature type="compositionally biased region" description="Pro residues" evidence="1">
    <location>
        <begin position="175"/>
        <end position="196"/>
    </location>
</feature>
<dbReference type="GO" id="GO:2000042">
    <property type="term" value="P:negative regulation of double-strand break repair via homologous recombination"/>
    <property type="evidence" value="ECO:0007669"/>
    <property type="project" value="TreeGrafter"/>
</dbReference>
<dbReference type="PANTHER" id="PTHR41404">
    <property type="entry name" value="SHIELDIN COMPLEX SUBUNIT 3"/>
    <property type="match status" value="1"/>
</dbReference>
<dbReference type="GO" id="GO:2001034">
    <property type="term" value="P:positive regulation of double-strand break repair via nonhomologous end joining"/>
    <property type="evidence" value="ECO:0007669"/>
    <property type="project" value="TreeGrafter"/>
</dbReference>
<organism evidence="2 3">
    <name type="scientific">Merluccius polli</name>
    <name type="common">Benguela hake</name>
    <name type="synonym">Merluccius cadenati</name>
    <dbReference type="NCBI Taxonomy" id="89951"/>
    <lineage>
        <taxon>Eukaryota</taxon>
        <taxon>Metazoa</taxon>
        <taxon>Chordata</taxon>
        <taxon>Craniata</taxon>
        <taxon>Vertebrata</taxon>
        <taxon>Euteleostomi</taxon>
        <taxon>Actinopterygii</taxon>
        <taxon>Neopterygii</taxon>
        <taxon>Teleostei</taxon>
        <taxon>Neoteleostei</taxon>
        <taxon>Acanthomorphata</taxon>
        <taxon>Zeiogadaria</taxon>
        <taxon>Gadariae</taxon>
        <taxon>Gadiformes</taxon>
        <taxon>Gadoidei</taxon>
        <taxon>Merlucciidae</taxon>
        <taxon>Merluccius</taxon>
    </lineage>
</organism>